<reference evidence="2" key="1">
    <citation type="submission" date="2021-05" db="EMBL/GenBank/DDBJ databases">
        <authorList>
            <person name="Pietrasiak N."/>
            <person name="Ward R."/>
            <person name="Stajich J.E."/>
            <person name="Kurbessoian T."/>
        </authorList>
    </citation>
    <scope>NUCLEOTIDE SEQUENCE</scope>
    <source>
        <strain evidence="2">UHER 2000/2452</strain>
    </source>
</reference>
<name>A0A951UPM1_9CYAN</name>
<dbReference type="EMBL" id="JAHHHD010000028">
    <property type="protein sequence ID" value="MBW4660979.1"/>
    <property type="molecule type" value="Genomic_DNA"/>
</dbReference>
<gene>
    <name evidence="2" type="ORF">KME15_20070</name>
</gene>
<reference evidence="2" key="2">
    <citation type="journal article" date="2022" name="Microbiol. Resour. Announc.">
        <title>Metagenome Sequencing to Explore Phylogenomics of Terrestrial Cyanobacteria.</title>
        <authorList>
            <person name="Ward R.D."/>
            <person name="Stajich J.E."/>
            <person name="Johansen J.R."/>
            <person name="Huntemann M."/>
            <person name="Clum A."/>
            <person name="Foster B."/>
            <person name="Foster B."/>
            <person name="Roux S."/>
            <person name="Palaniappan K."/>
            <person name="Varghese N."/>
            <person name="Mukherjee S."/>
            <person name="Reddy T.B.K."/>
            <person name="Daum C."/>
            <person name="Copeland A."/>
            <person name="Chen I.A."/>
            <person name="Ivanova N.N."/>
            <person name="Kyrpides N.C."/>
            <person name="Shapiro N."/>
            <person name="Eloe-Fadrosh E.A."/>
            <person name="Pietrasiak N."/>
        </authorList>
    </citation>
    <scope>NUCLEOTIDE SEQUENCE</scope>
    <source>
        <strain evidence="2">UHER 2000/2452</strain>
    </source>
</reference>
<dbReference type="AlphaFoldDB" id="A0A951UPM1"/>
<organism evidence="2 3">
    <name type="scientific">Drouetiella hepatica Uher 2000/2452</name>
    <dbReference type="NCBI Taxonomy" id="904376"/>
    <lineage>
        <taxon>Bacteria</taxon>
        <taxon>Bacillati</taxon>
        <taxon>Cyanobacteriota</taxon>
        <taxon>Cyanophyceae</taxon>
        <taxon>Oculatellales</taxon>
        <taxon>Oculatellaceae</taxon>
        <taxon>Drouetiella</taxon>
    </lineage>
</organism>
<dbReference type="Proteomes" id="UP000757435">
    <property type="component" value="Unassembled WGS sequence"/>
</dbReference>
<comment type="caution">
    <text evidence="2">The sequence shown here is derived from an EMBL/GenBank/DDBJ whole genome shotgun (WGS) entry which is preliminary data.</text>
</comment>
<feature type="region of interest" description="Disordered" evidence="1">
    <location>
        <begin position="28"/>
        <end position="60"/>
    </location>
</feature>
<accession>A0A951UPM1</accession>
<feature type="compositionally biased region" description="Polar residues" evidence="1">
    <location>
        <begin position="37"/>
        <end position="53"/>
    </location>
</feature>
<proteinExistence type="predicted"/>
<sequence length="101" mass="11398">MIIPIFIRDVYGLQSGKQNELYAMSDPEYPPGKHPASLQNLAKTSRPGRSQSYGEAKKTREVSITETGWEGVKTLAHELNCKSVSELIERLGRRELHITEE</sequence>
<evidence type="ECO:0000313" key="3">
    <source>
        <dbReference type="Proteomes" id="UP000757435"/>
    </source>
</evidence>
<protein>
    <submittedName>
        <fullName evidence="2">Uncharacterized protein</fullName>
    </submittedName>
</protein>
<evidence type="ECO:0000256" key="1">
    <source>
        <dbReference type="SAM" id="MobiDB-lite"/>
    </source>
</evidence>
<evidence type="ECO:0000313" key="2">
    <source>
        <dbReference type="EMBL" id="MBW4660979.1"/>
    </source>
</evidence>